<accession>A0A8S2MVG3</accession>
<dbReference type="AlphaFoldDB" id="A0A8S2MVG3"/>
<comment type="caution">
    <text evidence="1">The sequence shown here is derived from an EMBL/GenBank/DDBJ whole genome shotgun (WGS) entry which is preliminary data.</text>
</comment>
<gene>
    <name evidence="1" type="ORF">GIL414_LOCUS10372</name>
    <name evidence="2" type="ORF">SMN809_LOCUS26469</name>
</gene>
<proteinExistence type="predicted"/>
<evidence type="ECO:0000313" key="1">
    <source>
        <dbReference type="EMBL" id="CAF3975242.1"/>
    </source>
</evidence>
<organism evidence="1 3">
    <name type="scientific">Rotaria magnacalcarata</name>
    <dbReference type="NCBI Taxonomy" id="392030"/>
    <lineage>
        <taxon>Eukaryota</taxon>
        <taxon>Metazoa</taxon>
        <taxon>Spiralia</taxon>
        <taxon>Gnathifera</taxon>
        <taxon>Rotifera</taxon>
        <taxon>Eurotatoria</taxon>
        <taxon>Bdelloidea</taxon>
        <taxon>Philodinida</taxon>
        <taxon>Philodinidae</taxon>
        <taxon>Rotaria</taxon>
    </lineage>
</organism>
<dbReference type="EMBL" id="CAJOBJ010003708">
    <property type="protein sequence ID" value="CAF3975242.1"/>
    <property type="molecule type" value="Genomic_DNA"/>
</dbReference>
<sequence>MQYLDSNTLAARTLFRLSSNVFPTVVKSVPTIIVGQHPKPNHQLSVTSTSISDDLDISHEDPTTDRTLELAAQLDYLRRMSRYDDQQEQLEKYSFENCKSIEEEQLLIHTNYNGDDECKLANYSTVSHEEHSSSDENNLDKTLTKSEHQQQINIAQDSMIISEDSINQQSTDSLDYYHSIETELNQLHTRRTTSDNSLHSTSSVHTCDNHSLSTSCLTDGNNLATHSNDGDNEENSLMKAAGASPFDRVKSFVSKSIDIVQQTIDNHHKQRTTDADKNDDLRLNINEKEFSSSQQHFQSAYDLHDEEKSKLVRSPEVYNMKYAVKHDHSSLLTSSQIQYRTLSESSLTIEDPKRQNLIPTSNETSSEFLTTISKDNSLELLQHPRYSTPFDDVIEKESSPEHSESYKIPISAFADVLEPTSSCQRPLTFCVNELQHMKTEAEIHRVANDLVDQVLYNVVAELTGERDELNSKSVDSPSADLNDKSILKSLQEGILRTNLKSWQTDLELTHQQEDHHFHEHIYSSTTKKSTSYYAYDAESETDRDDLKTTATHSDIILSKVQKDSNYNTTQNLTSNNCPTINVPQIYLPSSSSESCTISSLNDIRNLLDDLIESIHDDLPTSISSEPLSSQSDATTVIFNSNKNSMDDGDNLGQCSHISSQDLTDHDKHGLSAIISSSSSSSSQTHSVIHYQDERLSQTESNLNSFVNKSPTKKSSIPTFSDVESIGHNTKTKFYSYPGSLGGAHMPPSSIESIPNYYYSKSTTSTTFQSSN</sequence>
<dbReference type="Proteomes" id="UP000676336">
    <property type="component" value="Unassembled WGS sequence"/>
</dbReference>
<evidence type="ECO:0000313" key="2">
    <source>
        <dbReference type="EMBL" id="CAF4309279.1"/>
    </source>
</evidence>
<dbReference type="EMBL" id="CAJOBI010037874">
    <property type="protein sequence ID" value="CAF4309279.1"/>
    <property type="molecule type" value="Genomic_DNA"/>
</dbReference>
<reference evidence="1" key="1">
    <citation type="submission" date="2021-02" db="EMBL/GenBank/DDBJ databases">
        <authorList>
            <person name="Nowell W R."/>
        </authorList>
    </citation>
    <scope>NUCLEOTIDE SEQUENCE</scope>
</reference>
<evidence type="ECO:0000313" key="3">
    <source>
        <dbReference type="Proteomes" id="UP000681720"/>
    </source>
</evidence>
<name>A0A8S2MVG3_9BILA</name>
<dbReference type="Proteomes" id="UP000681720">
    <property type="component" value="Unassembled WGS sequence"/>
</dbReference>
<protein>
    <submittedName>
        <fullName evidence="1">Uncharacterized protein</fullName>
    </submittedName>
</protein>